<dbReference type="AlphaFoldDB" id="A0AAE1ZM99"/>
<accession>A0AAE1ZM99</accession>
<sequence length="188" mass="21670">MHFQSILTKLPLNQLERLERIIADMLDKKKIDYLVPDPSKDSSERNADQYYSDKYEPKQSISIGVNTTFVSSEICLKNKEHLIVTENCGLNNQNLQSSVPTTKPLLIDDGASILQQNNNNVNNLEREWFISNKSNPSYILQVKSASLIYSKAMKQVEVQKNSKRPNETSDNYSLLLVMRFHYVVWVSR</sequence>
<keyword evidence="2" id="KW-1185">Reference proteome</keyword>
<evidence type="ECO:0000313" key="2">
    <source>
        <dbReference type="Proteomes" id="UP001292079"/>
    </source>
</evidence>
<comment type="caution">
    <text evidence="1">The sequence shown here is derived from an EMBL/GenBank/DDBJ whole genome shotgun (WGS) entry which is preliminary data.</text>
</comment>
<organism evidence="1 2">
    <name type="scientific">Schistosoma mekongi</name>
    <name type="common">Parasitic worm</name>
    <dbReference type="NCBI Taxonomy" id="38744"/>
    <lineage>
        <taxon>Eukaryota</taxon>
        <taxon>Metazoa</taxon>
        <taxon>Spiralia</taxon>
        <taxon>Lophotrochozoa</taxon>
        <taxon>Platyhelminthes</taxon>
        <taxon>Trematoda</taxon>
        <taxon>Digenea</taxon>
        <taxon>Strigeidida</taxon>
        <taxon>Schistosomatoidea</taxon>
        <taxon>Schistosomatidae</taxon>
        <taxon>Schistosoma</taxon>
    </lineage>
</organism>
<proteinExistence type="predicted"/>
<reference evidence="1" key="1">
    <citation type="submission" date="2022-04" db="EMBL/GenBank/DDBJ databases">
        <authorList>
            <person name="Xu L."/>
            <person name="Lv Z."/>
        </authorList>
    </citation>
    <scope>NUCLEOTIDE SEQUENCE</scope>
    <source>
        <strain evidence="1">LV_2022a</strain>
    </source>
</reference>
<evidence type="ECO:0000313" key="1">
    <source>
        <dbReference type="EMBL" id="KAK4476084.1"/>
    </source>
</evidence>
<dbReference type="Proteomes" id="UP001292079">
    <property type="component" value="Unassembled WGS sequence"/>
</dbReference>
<name>A0AAE1ZM99_SCHME</name>
<gene>
    <name evidence="1" type="ORF">MN116_001308</name>
</gene>
<dbReference type="EMBL" id="JALJAT010000001">
    <property type="protein sequence ID" value="KAK4476084.1"/>
    <property type="molecule type" value="Genomic_DNA"/>
</dbReference>
<protein>
    <submittedName>
        <fullName evidence="1">Uncharacterized protein</fullName>
    </submittedName>
</protein>
<reference evidence="1" key="2">
    <citation type="journal article" date="2023" name="Infect Dis Poverty">
        <title>Chromosome-scale genome of the human blood fluke Schistosoma mekongi and its implications for public health.</title>
        <authorList>
            <person name="Zhou M."/>
            <person name="Xu L."/>
            <person name="Xu D."/>
            <person name="Chen W."/>
            <person name="Khan J."/>
            <person name="Hu Y."/>
            <person name="Huang H."/>
            <person name="Wei H."/>
            <person name="Zhang Y."/>
            <person name="Chusongsang P."/>
            <person name="Tanasarnprasert K."/>
            <person name="Hu X."/>
            <person name="Limpanont Y."/>
            <person name="Lv Z."/>
        </authorList>
    </citation>
    <scope>NUCLEOTIDE SEQUENCE</scope>
    <source>
        <strain evidence="1">LV_2022a</strain>
    </source>
</reference>